<dbReference type="RefSeq" id="WP_151642112.1">
    <property type="nucleotide sequence ID" value="NZ_CP044543.1"/>
</dbReference>
<dbReference type="OrthoDB" id="8266301at2"/>
<dbReference type="AlphaFoldDB" id="A0A5P6NYU6"/>
<dbReference type="KEGG" id="bbet:F8237_01730"/>
<gene>
    <name evidence="1" type="ORF">F8237_01730</name>
</gene>
<protein>
    <submittedName>
        <fullName evidence="1">Uncharacterized protein</fullName>
    </submittedName>
</protein>
<sequence length="326" mass="33194">MPSAHAAGTIPLALAIQLDTDGSVASNCQATFYRAGTVATKQNVYSDFSLTQAMSNPLSCDQSGRLPLFWIADGLIHVRLTNAAGNPIVDTTMQVLGPSSGGGGGGGTVDPTALYATGDMKMRWGTGPLSGFVRLNGLSIGNVSSGATERANSDTQALFVYLCGADLNLPISGGRSGNCLNDYNASKTLTLPDGRNTLIAGLGDMGNSDRALFSGVTFTSGNSTTLGSVLGAARNTLATTNLPPYTPSFSSPPVLTLTANLKTQNSAGTDQGNFLAIGNTAGTSVGAGSAWIVSNSIAYTFAPQGGASAPFSVVQPTMLTTIYMKL</sequence>
<accession>A0A5P6NYU6</accession>
<name>A0A5P6NYU6_9BRAD</name>
<organism evidence="1 2">
    <name type="scientific">Bradyrhizobium betae</name>
    <dbReference type="NCBI Taxonomy" id="244734"/>
    <lineage>
        <taxon>Bacteria</taxon>
        <taxon>Pseudomonadati</taxon>
        <taxon>Pseudomonadota</taxon>
        <taxon>Alphaproteobacteria</taxon>
        <taxon>Hyphomicrobiales</taxon>
        <taxon>Nitrobacteraceae</taxon>
        <taxon>Bradyrhizobium</taxon>
    </lineage>
</organism>
<evidence type="ECO:0000313" key="1">
    <source>
        <dbReference type="EMBL" id="QFI71202.1"/>
    </source>
</evidence>
<proteinExistence type="predicted"/>
<dbReference type="Proteomes" id="UP000325641">
    <property type="component" value="Chromosome"/>
</dbReference>
<dbReference type="EMBL" id="CP044543">
    <property type="protein sequence ID" value="QFI71202.1"/>
    <property type="molecule type" value="Genomic_DNA"/>
</dbReference>
<reference evidence="2" key="1">
    <citation type="submission" date="2019-10" db="EMBL/GenBank/DDBJ databases">
        <title>Complete Genome Sequence of Bradyrhizobium betae type strain PL7HG1T.</title>
        <authorList>
            <person name="Bromfield E.S.P."/>
            <person name="Cloutier S."/>
        </authorList>
    </citation>
    <scope>NUCLEOTIDE SEQUENCE [LARGE SCALE GENOMIC DNA]</scope>
    <source>
        <strain evidence="2">PL7HG1</strain>
    </source>
</reference>
<evidence type="ECO:0000313" key="2">
    <source>
        <dbReference type="Proteomes" id="UP000325641"/>
    </source>
</evidence>